<evidence type="ECO:0000256" key="1">
    <source>
        <dbReference type="PROSITE-ProRule" id="PRU00175"/>
    </source>
</evidence>
<keyword evidence="1" id="KW-0863">Zinc-finger</keyword>
<dbReference type="Pfam" id="PF13639">
    <property type="entry name" value="zf-RING_2"/>
    <property type="match status" value="1"/>
</dbReference>
<evidence type="ECO:0000313" key="5">
    <source>
        <dbReference type="Proteomes" id="UP001054902"/>
    </source>
</evidence>
<evidence type="ECO:0000313" key="4">
    <source>
        <dbReference type="EMBL" id="GFH54199.1"/>
    </source>
</evidence>
<organism evidence="4 5">
    <name type="scientific">Chaetoceros tenuissimus</name>
    <dbReference type="NCBI Taxonomy" id="426638"/>
    <lineage>
        <taxon>Eukaryota</taxon>
        <taxon>Sar</taxon>
        <taxon>Stramenopiles</taxon>
        <taxon>Ochrophyta</taxon>
        <taxon>Bacillariophyta</taxon>
        <taxon>Coscinodiscophyceae</taxon>
        <taxon>Chaetocerotophycidae</taxon>
        <taxon>Chaetocerotales</taxon>
        <taxon>Chaetocerotaceae</taxon>
        <taxon>Chaetoceros</taxon>
    </lineage>
</organism>
<dbReference type="Proteomes" id="UP001054902">
    <property type="component" value="Unassembled WGS sequence"/>
</dbReference>
<keyword evidence="1" id="KW-0862">Zinc</keyword>
<keyword evidence="1" id="KW-0479">Metal-binding</keyword>
<reference evidence="4 5" key="1">
    <citation type="journal article" date="2021" name="Sci. Rep.">
        <title>The genome of the diatom Chaetoceros tenuissimus carries an ancient integrated fragment of an extant virus.</title>
        <authorList>
            <person name="Hongo Y."/>
            <person name="Kimura K."/>
            <person name="Takaki Y."/>
            <person name="Yoshida Y."/>
            <person name="Baba S."/>
            <person name="Kobayashi G."/>
            <person name="Nagasaki K."/>
            <person name="Hano T."/>
            <person name="Tomaru Y."/>
        </authorList>
    </citation>
    <scope>NUCLEOTIDE SEQUENCE [LARGE SCALE GENOMIC DNA]</scope>
    <source>
        <strain evidence="4 5">NIES-3715</strain>
    </source>
</reference>
<dbReference type="PROSITE" id="PS50089">
    <property type="entry name" value="ZF_RING_2"/>
    <property type="match status" value="1"/>
</dbReference>
<keyword evidence="5" id="KW-1185">Reference proteome</keyword>
<dbReference type="InterPro" id="IPR001841">
    <property type="entry name" value="Znf_RING"/>
</dbReference>
<dbReference type="GO" id="GO:0008270">
    <property type="term" value="F:zinc ion binding"/>
    <property type="evidence" value="ECO:0007669"/>
    <property type="project" value="UniProtKB-KW"/>
</dbReference>
<dbReference type="Gene3D" id="3.30.40.10">
    <property type="entry name" value="Zinc/RING finger domain, C3HC4 (zinc finger)"/>
    <property type="match status" value="1"/>
</dbReference>
<evidence type="ECO:0000259" key="3">
    <source>
        <dbReference type="PROSITE" id="PS50089"/>
    </source>
</evidence>
<gene>
    <name evidence="4" type="ORF">CTEN210_10675</name>
</gene>
<name>A0AAD3H8U0_9STRA</name>
<comment type="caution">
    <text evidence="4">The sequence shown here is derived from an EMBL/GenBank/DDBJ whole genome shotgun (WGS) entry which is preliminary data.</text>
</comment>
<dbReference type="SMART" id="SM00184">
    <property type="entry name" value="RING"/>
    <property type="match status" value="1"/>
</dbReference>
<feature type="region of interest" description="Disordered" evidence="2">
    <location>
        <begin position="196"/>
        <end position="216"/>
    </location>
</feature>
<dbReference type="EMBL" id="BLLK01000047">
    <property type="protein sequence ID" value="GFH54199.1"/>
    <property type="molecule type" value="Genomic_DNA"/>
</dbReference>
<dbReference type="SUPFAM" id="SSF57850">
    <property type="entry name" value="RING/U-box"/>
    <property type="match status" value="1"/>
</dbReference>
<evidence type="ECO:0000256" key="2">
    <source>
        <dbReference type="SAM" id="MobiDB-lite"/>
    </source>
</evidence>
<dbReference type="InterPro" id="IPR013083">
    <property type="entry name" value="Znf_RING/FYVE/PHD"/>
</dbReference>
<feature type="domain" description="RING-type" evidence="3">
    <location>
        <begin position="5"/>
        <end position="57"/>
    </location>
</feature>
<protein>
    <recommendedName>
        <fullName evidence="3">RING-type domain-containing protein</fullName>
    </recommendedName>
</protein>
<accession>A0AAD3H8U0</accession>
<feature type="compositionally biased region" description="Basic residues" evidence="2">
    <location>
        <begin position="197"/>
        <end position="206"/>
    </location>
</feature>
<proteinExistence type="predicted"/>
<sequence length="293" mass="34195">MSESCVICLEKLGSGTTKIGSLVSCGHCFHSECFSRYVEASAGEVRTGKLPKCPVCKKKAKKFIPLYISFDSCMPVTESREESESGTTMKSLSSQNNNLLSKVQHLNELSKDQSDLIVNLLPKFDLLEEQLHKATRERDRFKKQLHRVEAENADLISDWNEVELRLESLKNENLDLKYELDQSRVENKRRLLTESKLKKHKKKRKRAESEKSEIERELEECREEKDRVKSENKTLKKALEETEDDLNRLKKRVKKMKRRYTVEGQVMKTDKENCSTIFNHMKKRRLSLLGRKL</sequence>
<dbReference type="AlphaFoldDB" id="A0AAD3H8U0"/>